<keyword evidence="2" id="KW-1185">Reference proteome</keyword>
<proteinExistence type="predicted"/>
<evidence type="ECO:0000313" key="2">
    <source>
        <dbReference type="Proteomes" id="UP001302602"/>
    </source>
</evidence>
<sequence length="213" mass="23146">MTARLLVSSGRVFEASVRRRVQCSLSQPLGLLTNLKLLRGLMGPREINRRSFQVPALWCCGACGAGCHCARFVKSGKLLESRTPDPMKWTRNSTLPGLSFRSVVPCEALGAASSRFYGSVLWTHTHGHGLQQLKHASRFAVKFQAADEAGRSINAPLIHGASPLELSACTGPTVRPGQLTPMLPPTDTARRKPSGCLTDTQVDMLDGRPSWLR</sequence>
<comment type="caution">
    <text evidence="1">The sequence shown here is derived from an EMBL/GenBank/DDBJ whole genome shotgun (WGS) entry which is preliminary data.</text>
</comment>
<evidence type="ECO:0000313" key="1">
    <source>
        <dbReference type="EMBL" id="KAK4126515.1"/>
    </source>
</evidence>
<dbReference type="Proteomes" id="UP001302602">
    <property type="component" value="Unassembled WGS sequence"/>
</dbReference>
<reference evidence="1" key="2">
    <citation type="submission" date="2023-05" db="EMBL/GenBank/DDBJ databases">
        <authorList>
            <consortium name="Lawrence Berkeley National Laboratory"/>
            <person name="Steindorff A."/>
            <person name="Hensen N."/>
            <person name="Bonometti L."/>
            <person name="Westerberg I."/>
            <person name="Brannstrom I.O."/>
            <person name="Guillou S."/>
            <person name="Cros-Aarteil S."/>
            <person name="Calhoun S."/>
            <person name="Haridas S."/>
            <person name="Kuo A."/>
            <person name="Mondo S."/>
            <person name="Pangilinan J."/>
            <person name="Riley R."/>
            <person name="Labutti K."/>
            <person name="Andreopoulos B."/>
            <person name="Lipzen A."/>
            <person name="Chen C."/>
            <person name="Yanf M."/>
            <person name="Daum C."/>
            <person name="Ng V."/>
            <person name="Clum A."/>
            <person name="Ohm R."/>
            <person name="Martin F."/>
            <person name="Silar P."/>
            <person name="Natvig D."/>
            <person name="Lalanne C."/>
            <person name="Gautier V."/>
            <person name="Ament-Velasquez S.L."/>
            <person name="Kruys A."/>
            <person name="Hutchinson M.I."/>
            <person name="Powell A.J."/>
            <person name="Barry K."/>
            <person name="Miller A.N."/>
            <person name="Grigoriev I.V."/>
            <person name="Debuchy R."/>
            <person name="Gladieux P."/>
            <person name="Thoren M.H."/>
            <person name="Johannesson H."/>
        </authorList>
    </citation>
    <scope>NUCLEOTIDE SEQUENCE</scope>
    <source>
        <strain evidence="1">CBS 731.68</strain>
    </source>
</reference>
<dbReference type="GeneID" id="87823502"/>
<dbReference type="EMBL" id="MU853225">
    <property type="protein sequence ID" value="KAK4126515.1"/>
    <property type="molecule type" value="Genomic_DNA"/>
</dbReference>
<reference evidence="1" key="1">
    <citation type="journal article" date="2023" name="Mol. Phylogenet. Evol.">
        <title>Genome-scale phylogeny and comparative genomics of the fungal order Sordariales.</title>
        <authorList>
            <person name="Hensen N."/>
            <person name="Bonometti L."/>
            <person name="Westerberg I."/>
            <person name="Brannstrom I.O."/>
            <person name="Guillou S."/>
            <person name="Cros-Aarteil S."/>
            <person name="Calhoun S."/>
            <person name="Haridas S."/>
            <person name="Kuo A."/>
            <person name="Mondo S."/>
            <person name="Pangilinan J."/>
            <person name="Riley R."/>
            <person name="LaButti K."/>
            <person name="Andreopoulos B."/>
            <person name="Lipzen A."/>
            <person name="Chen C."/>
            <person name="Yan M."/>
            <person name="Daum C."/>
            <person name="Ng V."/>
            <person name="Clum A."/>
            <person name="Steindorff A."/>
            <person name="Ohm R.A."/>
            <person name="Martin F."/>
            <person name="Silar P."/>
            <person name="Natvig D.O."/>
            <person name="Lalanne C."/>
            <person name="Gautier V."/>
            <person name="Ament-Velasquez S.L."/>
            <person name="Kruys A."/>
            <person name="Hutchinson M.I."/>
            <person name="Powell A.J."/>
            <person name="Barry K."/>
            <person name="Miller A.N."/>
            <person name="Grigoriev I.V."/>
            <person name="Debuchy R."/>
            <person name="Gladieux P."/>
            <person name="Hiltunen Thoren M."/>
            <person name="Johannesson H."/>
        </authorList>
    </citation>
    <scope>NUCLEOTIDE SEQUENCE</scope>
    <source>
        <strain evidence="1">CBS 731.68</strain>
    </source>
</reference>
<gene>
    <name evidence="1" type="ORF">N657DRAFT_310865</name>
</gene>
<dbReference type="RefSeq" id="XP_062650286.1">
    <property type="nucleotide sequence ID" value="XM_062786734.1"/>
</dbReference>
<name>A0AAN6Z5J6_9PEZI</name>
<accession>A0AAN6Z5J6</accession>
<protein>
    <submittedName>
        <fullName evidence="1">Uncharacterized protein</fullName>
    </submittedName>
</protein>
<organism evidence="1 2">
    <name type="scientific">Parathielavia appendiculata</name>
    <dbReference type="NCBI Taxonomy" id="2587402"/>
    <lineage>
        <taxon>Eukaryota</taxon>
        <taxon>Fungi</taxon>
        <taxon>Dikarya</taxon>
        <taxon>Ascomycota</taxon>
        <taxon>Pezizomycotina</taxon>
        <taxon>Sordariomycetes</taxon>
        <taxon>Sordariomycetidae</taxon>
        <taxon>Sordariales</taxon>
        <taxon>Chaetomiaceae</taxon>
        <taxon>Parathielavia</taxon>
    </lineage>
</organism>
<dbReference type="AlphaFoldDB" id="A0AAN6Z5J6"/>